<proteinExistence type="predicted"/>
<dbReference type="Gene3D" id="2.60.40.10">
    <property type="entry name" value="Immunoglobulins"/>
    <property type="match status" value="1"/>
</dbReference>
<gene>
    <name evidence="1" type="ORF">JCM19239_7050</name>
</gene>
<evidence type="ECO:0000313" key="2">
    <source>
        <dbReference type="Proteomes" id="UP000029223"/>
    </source>
</evidence>
<dbReference type="GO" id="GO:0008843">
    <property type="term" value="F:endochitinase activity"/>
    <property type="evidence" value="ECO:0007669"/>
    <property type="project" value="UniProtKB-EC"/>
</dbReference>
<reference evidence="2" key="2">
    <citation type="submission" date="2014-09" db="EMBL/GenBank/DDBJ databases">
        <authorList>
            <consortium name="NBRP consortium"/>
            <person name="Sawabe T."/>
            <person name="Meirelles P."/>
            <person name="Nakanishi M."/>
            <person name="Sayaka M."/>
            <person name="Hattori M."/>
            <person name="Ohkuma M."/>
        </authorList>
    </citation>
    <scope>NUCLEOTIDE SEQUENCE [LARGE SCALE GENOMIC DNA]</scope>
    <source>
        <strain evidence="2">JCM 19239</strain>
    </source>
</reference>
<keyword evidence="2" id="KW-1185">Reference proteome</keyword>
<keyword evidence="1" id="KW-0326">Glycosidase</keyword>
<dbReference type="Proteomes" id="UP000029223">
    <property type="component" value="Unassembled WGS sequence"/>
</dbReference>
<accession>A0ABQ0JKF0</accession>
<comment type="caution">
    <text evidence="1">The sequence shown here is derived from an EMBL/GenBank/DDBJ whole genome shotgun (WGS) entry which is preliminary data.</text>
</comment>
<sequence length="113" mass="11752">MTVAPWVMDWISTAAGSYTIQAVATDDKGATSQSQVITVEAIASAGGKCSGATNYIAGSSYATGQNVVNNGELYQCLVGGWCSSDSAWLMSLALDSTGKMLEWTGCLCDSTKY</sequence>
<dbReference type="EC" id="3.2.1.14" evidence="1"/>
<keyword evidence="1" id="KW-0378">Hydrolase</keyword>
<organism evidence="1 2">
    <name type="scientific">Vibrio variabilis</name>
    <dbReference type="NCBI Taxonomy" id="990271"/>
    <lineage>
        <taxon>Bacteria</taxon>
        <taxon>Pseudomonadati</taxon>
        <taxon>Pseudomonadota</taxon>
        <taxon>Gammaproteobacteria</taxon>
        <taxon>Vibrionales</taxon>
        <taxon>Vibrionaceae</taxon>
        <taxon>Vibrio</taxon>
    </lineage>
</organism>
<dbReference type="InterPro" id="IPR013783">
    <property type="entry name" value="Ig-like_fold"/>
</dbReference>
<name>A0ABQ0JKF0_9VIBR</name>
<reference evidence="2" key="1">
    <citation type="submission" date="2014-09" db="EMBL/GenBank/DDBJ databases">
        <title>Vibrio variabilis JCM 19239. (C206) whole genome shotgun sequence.</title>
        <authorList>
            <person name="Sawabe T."/>
            <person name="Meirelles P."/>
            <person name="Nakanishi M."/>
            <person name="Sayaka M."/>
            <person name="Hattori M."/>
            <person name="Ohkuma M."/>
        </authorList>
    </citation>
    <scope>NUCLEOTIDE SEQUENCE [LARGE SCALE GENOMIC DNA]</scope>
    <source>
        <strain evidence="2">JCM 19239</strain>
    </source>
</reference>
<protein>
    <submittedName>
        <fullName evidence="1">Chitinase</fullName>
        <ecNumber evidence="1">3.2.1.14</ecNumber>
    </submittedName>
</protein>
<evidence type="ECO:0000313" key="1">
    <source>
        <dbReference type="EMBL" id="GAL29232.1"/>
    </source>
</evidence>
<dbReference type="EMBL" id="BBMS01000059">
    <property type="protein sequence ID" value="GAL29232.1"/>
    <property type="molecule type" value="Genomic_DNA"/>
</dbReference>